<feature type="transmembrane region" description="Helical" evidence="6">
    <location>
        <begin position="325"/>
        <end position="347"/>
    </location>
</feature>
<accession>A0ABS5U3Z5</accession>
<evidence type="ECO:0000313" key="8">
    <source>
        <dbReference type="Proteomes" id="UP000784128"/>
    </source>
</evidence>
<dbReference type="RefSeq" id="WP_214296095.1">
    <property type="nucleotide sequence ID" value="NZ_JAHDYS010000001.1"/>
</dbReference>
<feature type="transmembrane region" description="Helical" evidence="6">
    <location>
        <begin position="98"/>
        <end position="118"/>
    </location>
</feature>
<evidence type="ECO:0000256" key="4">
    <source>
        <dbReference type="ARBA" id="ARBA00022989"/>
    </source>
</evidence>
<evidence type="ECO:0000256" key="2">
    <source>
        <dbReference type="ARBA" id="ARBA00022475"/>
    </source>
</evidence>
<feature type="transmembrane region" description="Helical" evidence="6">
    <location>
        <begin position="227"/>
        <end position="248"/>
    </location>
</feature>
<keyword evidence="5 6" id="KW-0472">Membrane</keyword>
<dbReference type="CDD" id="cd06581">
    <property type="entry name" value="TM_PBP1_LivM_like"/>
    <property type="match status" value="1"/>
</dbReference>
<keyword evidence="3 6" id="KW-0812">Transmembrane</keyword>
<comment type="subcellular location">
    <subcellularLocation>
        <location evidence="1">Cell membrane</location>
        <topology evidence="1">Multi-pass membrane protein</topology>
    </subcellularLocation>
</comment>
<dbReference type="Proteomes" id="UP000784128">
    <property type="component" value="Unassembled WGS sequence"/>
</dbReference>
<feature type="transmembrane region" description="Helical" evidence="6">
    <location>
        <begin position="260"/>
        <end position="285"/>
    </location>
</feature>
<gene>
    <name evidence="7" type="ORF">KJB30_01215</name>
</gene>
<evidence type="ECO:0000256" key="1">
    <source>
        <dbReference type="ARBA" id="ARBA00004651"/>
    </source>
</evidence>
<name>A0ABS5U3Z5_9BACT</name>
<sequence length="359" mass="38841">MKSIHPLTSIRGASAVQIMFGIVIIAALFAFPQFVESPYALHMMILFFLSTLMGSSWNIIGGYTGQYSVGHAAYFGTGAYTTMILLTTKEIPPWQGMWIGMFAAVIVALIVGSICFRLRGPYFVLASIAVAEIVRITALNLTDLTKGAEGILVTDIPPFKIGELLITDFASKVPYYYIALVLALAIILVTWLVQHSKLGYYFQAIREDQDAAHSLGINLTIWKNTPLVISAVFTSLAGSFYAIFIKFIDPTTVLPLDLSVQIVLISIIGGIGTIWGPVVGSLVLVPLSEALRSNVIAQWLINSGMVDAESGTGVFLKEHLAHAHVLIYGILVVVVILFMPEGVMGYVKKLAAKKKGGEA</sequence>
<dbReference type="EMBL" id="JAHDYS010000001">
    <property type="protein sequence ID" value="MBT1070393.1"/>
    <property type="molecule type" value="Genomic_DNA"/>
</dbReference>
<feature type="transmembrane region" description="Helical" evidence="6">
    <location>
        <begin position="175"/>
        <end position="193"/>
    </location>
</feature>
<keyword evidence="4 6" id="KW-1133">Transmembrane helix</keyword>
<evidence type="ECO:0000256" key="3">
    <source>
        <dbReference type="ARBA" id="ARBA00022692"/>
    </source>
</evidence>
<protein>
    <submittedName>
        <fullName evidence="7">Branched-chain amino acid ABC transporter permease</fullName>
    </submittedName>
</protein>
<feature type="transmembrane region" description="Helical" evidence="6">
    <location>
        <begin position="67"/>
        <end position="86"/>
    </location>
</feature>
<organism evidence="7 8">
    <name type="scientific">Pelotalea chapellei</name>
    <dbReference type="NCBI Taxonomy" id="44671"/>
    <lineage>
        <taxon>Bacteria</taxon>
        <taxon>Pseudomonadati</taxon>
        <taxon>Thermodesulfobacteriota</taxon>
        <taxon>Desulfuromonadia</taxon>
        <taxon>Geobacterales</taxon>
        <taxon>Geobacteraceae</taxon>
        <taxon>Pelotalea</taxon>
    </lineage>
</organism>
<keyword evidence="2" id="KW-1003">Cell membrane</keyword>
<dbReference type="PANTHER" id="PTHR30482:SF10">
    <property type="entry name" value="HIGH-AFFINITY BRANCHED-CHAIN AMINO ACID TRANSPORT PROTEIN BRAE"/>
    <property type="match status" value="1"/>
</dbReference>
<keyword evidence="8" id="KW-1185">Reference proteome</keyword>
<proteinExistence type="predicted"/>
<dbReference type="InterPro" id="IPR001851">
    <property type="entry name" value="ABC_transp_permease"/>
</dbReference>
<evidence type="ECO:0000256" key="5">
    <source>
        <dbReference type="ARBA" id="ARBA00023136"/>
    </source>
</evidence>
<comment type="caution">
    <text evidence="7">The sequence shown here is derived from an EMBL/GenBank/DDBJ whole genome shotgun (WGS) entry which is preliminary data.</text>
</comment>
<evidence type="ECO:0000313" key="7">
    <source>
        <dbReference type="EMBL" id="MBT1070393.1"/>
    </source>
</evidence>
<dbReference type="PANTHER" id="PTHR30482">
    <property type="entry name" value="HIGH-AFFINITY BRANCHED-CHAIN AMINO ACID TRANSPORT SYSTEM PERMEASE"/>
    <property type="match status" value="1"/>
</dbReference>
<feature type="transmembrane region" description="Helical" evidence="6">
    <location>
        <begin position="12"/>
        <end position="34"/>
    </location>
</feature>
<feature type="transmembrane region" description="Helical" evidence="6">
    <location>
        <begin position="40"/>
        <end position="60"/>
    </location>
</feature>
<dbReference type="InterPro" id="IPR043428">
    <property type="entry name" value="LivM-like"/>
</dbReference>
<reference evidence="7 8" key="1">
    <citation type="submission" date="2021-05" db="EMBL/GenBank/DDBJ databases">
        <title>The draft genome of Geobacter chapellei DSM 13688.</title>
        <authorList>
            <person name="Xu Z."/>
            <person name="Masuda Y."/>
            <person name="Itoh H."/>
            <person name="Senoo K."/>
        </authorList>
    </citation>
    <scope>NUCLEOTIDE SEQUENCE [LARGE SCALE GENOMIC DNA]</scope>
    <source>
        <strain evidence="7 8">DSM 13688</strain>
    </source>
</reference>
<dbReference type="Pfam" id="PF02653">
    <property type="entry name" value="BPD_transp_2"/>
    <property type="match status" value="1"/>
</dbReference>
<evidence type="ECO:0000256" key="6">
    <source>
        <dbReference type="SAM" id="Phobius"/>
    </source>
</evidence>